<keyword evidence="10" id="KW-0472">Membrane</keyword>
<evidence type="ECO:0000256" key="2">
    <source>
        <dbReference type="ARBA" id="ARBA00022679"/>
    </source>
</evidence>
<keyword evidence="8" id="KW-0862">Zinc</keyword>
<dbReference type="InterPro" id="IPR012936">
    <property type="entry name" value="Erv_C"/>
</dbReference>
<dbReference type="SUPFAM" id="SSF57850">
    <property type="entry name" value="RING/U-box"/>
    <property type="match status" value="3"/>
</dbReference>
<evidence type="ECO:0000256" key="5">
    <source>
        <dbReference type="ARBA" id="ARBA00022737"/>
    </source>
</evidence>
<evidence type="ECO:0000256" key="11">
    <source>
        <dbReference type="PROSITE-ProRule" id="PRU00175"/>
    </source>
</evidence>
<comment type="subcellular location">
    <subcellularLocation>
        <location evidence="12">Endoplasmic reticulum membrane</location>
        <topology evidence="12">Multi-pass membrane protein</topology>
    </subcellularLocation>
    <subcellularLocation>
        <location evidence="12">Endoplasmic reticulum-Golgi intermediate compartment membrane</location>
        <topology evidence="12">Multi-pass membrane protein</topology>
    </subcellularLocation>
    <subcellularLocation>
        <location evidence="12">Golgi apparatus membrane</location>
        <topology evidence="12">Multi-pass membrane protein</topology>
    </subcellularLocation>
    <subcellularLocation>
        <location evidence="1">Membrane</location>
    </subcellularLocation>
</comment>
<gene>
    <name evidence="16" type="ORF">EG327_004589</name>
</gene>
<feature type="region of interest" description="Disordered" evidence="13">
    <location>
        <begin position="355"/>
        <end position="417"/>
    </location>
</feature>
<evidence type="ECO:0000256" key="6">
    <source>
        <dbReference type="ARBA" id="ARBA00022771"/>
    </source>
</evidence>
<feature type="region of interest" description="Disordered" evidence="13">
    <location>
        <begin position="977"/>
        <end position="1027"/>
    </location>
</feature>
<evidence type="ECO:0000256" key="12">
    <source>
        <dbReference type="RuleBase" id="RU369013"/>
    </source>
</evidence>
<evidence type="ECO:0000256" key="9">
    <source>
        <dbReference type="ARBA" id="ARBA00022989"/>
    </source>
</evidence>
<dbReference type="GO" id="GO:0000139">
    <property type="term" value="C:Golgi membrane"/>
    <property type="evidence" value="ECO:0007669"/>
    <property type="project" value="UniProtKB-SubCell"/>
</dbReference>
<dbReference type="Proteomes" id="UP000490939">
    <property type="component" value="Unassembled WGS sequence"/>
</dbReference>
<dbReference type="PANTHER" id="PTHR10984">
    <property type="entry name" value="ENDOPLASMIC RETICULUM-GOLGI INTERMEDIATE COMPARTMENT PROTEIN"/>
    <property type="match status" value="1"/>
</dbReference>
<dbReference type="SMART" id="SM00647">
    <property type="entry name" value="IBR"/>
    <property type="match status" value="2"/>
</dbReference>
<dbReference type="Pfam" id="PF01485">
    <property type="entry name" value="IBR"/>
    <property type="match status" value="1"/>
</dbReference>
<dbReference type="CDD" id="cd20335">
    <property type="entry name" value="BRcat_RBR"/>
    <property type="match status" value="1"/>
</dbReference>
<evidence type="ECO:0000256" key="8">
    <source>
        <dbReference type="ARBA" id="ARBA00022833"/>
    </source>
</evidence>
<dbReference type="Pfam" id="PF13850">
    <property type="entry name" value="ERGIC_N"/>
    <property type="match status" value="1"/>
</dbReference>
<dbReference type="Gene3D" id="3.30.40.10">
    <property type="entry name" value="Zinc/RING finger domain, C3HC4 (zinc finger)"/>
    <property type="match status" value="1"/>
</dbReference>
<keyword evidence="12" id="KW-0931">ER-Golgi transport</keyword>
<reference evidence="16 17" key="1">
    <citation type="submission" date="2019-07" db="EMBL/GenBank/DDBJ databases">
        <title>Venturia inaequalis Genome Resource.</title>
        <authorList>
            <person name="Lichtner F.J."/>
        </authorList>
    </citation>
    <scope>NUCLEOTIDE SEQUENCE [LARGE SCALE GENOMIC DNA]</scope>
    <source>
        <strain evidence="16 17">DMI_063113</strain>
    </source>
</reference>
<keyword evidence="7" id="KW-0833">Ubl conjugation pathway</keyword>
<dbReference type="CDD" id="cd20336">
    <property type="entry name" value="Rcat_RBR"/>
    <property type="match status" value="1"/>
</dbReference>
<dbReference type="InterPro" id="IPR039542">
    <property type="entry name" value="Erv_N"/>
</dbReference>
<dbReference type="GO" id="GO:0008270">
    <property type="term" value="F:zinc ion binding"/>
    <property type="evidence" value="ECO:0007669"/>
    <property type="project" value="UniProtKB-KW"/>
</dbReference>
<keyword evidence="5" id="KW-0677">Repeat</keyword>
<accession>A0A8H3VDP3</accession>
<evidence type="ECO:0000256" key="10">
    <source>
        <dbReference type="ARBA" id="ARBA00023136"/>
    </source>
</evidence>
<dbReference type="EMBL" id="WNWR01000271">
    <property type="protein sequence ID" value="KAE9985768.1"/>
    <property type="molecule type" value="Genomic_DNA"/>
</dbReference>
<dbReference type="GO" id="GO:0005789">
    <property type="term" value="C:endoplasmic reticulum membrane"/>
    <property type="evidence" value="ECO:0007669"/>
    <property type="project" value="UniProtKB-SubCell"/>
</dbReference>
<keyword evidence="6 11" id="KW-0863">Zinc-finger</keyword>
<feature type="domain" description="RING-type" evidence="14">
    <location>
        <begin position="710"/>
        <end position="764"/>
    </location>
</feature>
<dbReference type="InterPro" id="IPR013083">
    <property type="entry name" value="Znf_RING/FYVE/PHD"/>
</dbReference>
<keyword evidence="12" id="KW-0256">Endoplasmic reticulum</keyword>
<dbReference type="GO" id="GO:0030134">
    <property type="term" value="C:COPII-coated ER to Golgi transport vesicle"/>
    <property type="evidence" value="ECO:0007669"/>
    <property type="project" value="TreeGrafter"/>
</dbReference>
<protein>
    <recommendedName>
        <fullName evidence="12">Endoplasmic reticulum-Golgi intermediate compartment protein</fullName>
    </recommendedName>
</protein>
<dbReference type="Gene3D" id="1.20.120.1750">
    <property type="match status" value="1"/>
</dbReference>
<proteinExistence type="inferred from homology"/>
<keyword evidence="3" id="KW-0812">Transmembrane</keyword>
<dbReference type="PANTHER" id="PTHR10984:SF81">
    <property type="entry name" value="ER-DERIVED VESICLES PROTEIN ERV41"/>
    <property type="match status" value="1"/>
</dbReference>
<evidence type="ECO:0000256" key="7">
    <source>
        <dbReference type="ARBA" id="ARBA00022786"/>
    </source>
</evidence>
<keyword evidence="17" id="KW-1185">Reference proteome</keyword>
<keyword evidence="9" id="KW-1133">Transmembrane helix</keyword>
<sequence length="1048" mass="117027">MNGYTQHQVLDDDNFGEAKGISVKAFDAFPKTKPSYLKKSHTGSAWTILLIVASISLILSETRRWFAGEISHNFSVEKGISHQLQINLDVVVAMKCSDIHINVQDAAGDRILAGDMLTKDPTVWAQWNKKWATHTLGEELDDHIYGQGEDEDVHDYLGAARKSRKKFKKTPRLHGTANACRVFGSIESNKVQGDFHITARGHGYLEFGMHLEHNDFNFSHIVNTLSYGPNYPLLTNPLSNTRATTDAHFYKFQYYTNIVPTIYTTEGNPASLSPPKHILDPSHADYQPSYSPNTVWTNQYAVTSQSHVVGENNVPGIFFKYDIEPLLLIVSEEWGGFLALLVRLVNVVSGVLDRPPRKSISGKAPKLAPAQQGPRTDPLLRKMARTKTRVRKRIPDSEDDEPAPPPKRANRTKNAAVKREPVIISDDGYEPVSSRKTVTRKVTKAGSSVTVEDENEQTVEVLDARREEPLKMRLFYPETLSKQRHAKRIIGVLPLGQNHEKGSSENAPPNIKPGWAASENTIDLFIEVDSAIGKISNKCQLEFTDAATRDSKTLGHIRRQIAEFLGIRDVFTIQLESSTLAAKPSTFKARGTICDRVNAIWNEIEHHDQKTVQEVFKNVKAPWLRVRITEYVIISLPELKLEVCITPSDAAVVGDVRKIAAAFTRNNLPFSFHVNINDVEILQGEDDIRFLDASMRHKSIITCVPEVYECSVCAEEVGFLDWPGKLNATACEHESSTCTACLRIWITEALDNNNTSKITCPECEVVFEHNDLKKHATEEEFARYDRLSTRAALSAIPEFRWCIAPFCESGQIHDSKGSIMTCTECKFRSCTNCDREFHDGETCDQYTKRMGIQDDLIKQSEKAIEQMSKQCPGCKSRIEKDGGCDHMTCQTCYHQFCWLCNADYKDINREGNTAHTDTCLYHSGHIPDPHNLFAGQHQDLQQMRQQLRHMQARLPEPARVPFPPPAPVQVPALAPPAVALPAPEPPAPEPPAPEPPAPEPPAPEPPAPEPPAIALPAVAPPAAYPGAPHLQALRDRMDILWGLPNGEE</sequence>
<dbReference type="GO" id="GO:0016740">
    <property type="term" value="F:transferase activity"/>
    <property type="evidence" value="ECO:0007669"/>
    <property type="project" value="UniProtKB-KW"/>
</dbReference>
<evidence type="ECO:0000313" key="16">
    <source>
        <dbReference type="EMBL" id="KAE9985768.1"/>
    </source>
</evidence>
<dbReference type="Pfam" id="PF07970">
    <property type="entry name" value="COPIIcoated_ERV"/>
    <property type="match status" value="1"/>
</dbReference>
<dbReference type="GO" id="GO:0033116">
    <property type="term" value="C:endoplasmic reticulum-Golgi intermediate compartment membrane"/>
    <property type="evidence" value="ECO:0007669"/>
    <property type="project" value="UniProtKB-SubCell"/>
</dbReference>
<evidence type="ECO:0000256" key="4">
    <source>
        <dbReference type="ARBA" id="ARBA00022723"/>
    </source>
</evidence>
<feature type="domain" description="RING-type" evidence="15">
    <location>
        <begin position="706"/>
        <end position="919"/>
    </location>
</feature>
<dbReference type="InterPro" id="IPR044066">
    <property type="entry name" value="TRIAD_supradom"/>
</dbReference>
<dbReference type="PROSITE" id="PS51873">
    <property type="entry name" value="TRIAD"/>
    <property type="match status" value="1"/>
</dbReference>
<dbReference type="InterPro" id="IPR002867">
    <property type="entry name" value="IBR_dom"/>
</dbReference>
<dbReference type="GO" id="GO:0006888">
    <property type="term" value="P:endoplasmic reticulum to Golgi vesicle-mediated transport"/>
    <property type="evidence" value="ECO:0007669"/>
    <property type="project" value="UniProtKB-UniRule"/>
</dbReference>
<evidence type="ECO:0000313" key="17">
    <source>
        <dbReference type="Proteomes" id="UP000490939"/>
    </source>
</evidence>
<dbReference type="AlphaFoldDB" id="A0A8H3VDP3"/>
<dbReference type="GO" id="GO:0006890">
    <property type="term" value="P:retrograde vesicle-mediated transport, Golgi to endoplasmic reticulum"/>
    <property type="evidence" value="ECO:0007669"/>
    <property type="project" value="TreeGrafter"/>
</dbReference>
<evidence type="ECO:0000259" key="14">
    <source>
        <dbReference type="PROSITE" id="PS50089"/>
    </source>
</evidence>
<dbReference type="Pfam" id="PF22191">
    <property type="entry name" value="IBR_1"/>
    <property type="match status" value="1"/>
</dbReference>
<name>A0A8H3VDP3_VENIN</name>
<evidence type="ECO:0000256" key="3">
    <source>
        <dbReference type="ARBA" id="ARBA00022692"/>
    </source>
</evidence>
<comment type="function">
    <text evidence="12">Plays a role in transport between endoplasmic reticulum and Golgi.</text>
</comment>
<evidence type="ECO:0000256" key="13">
    <source>
        <dbReference type="SAM" id="MobiDB-lite"/>
    </source>
</evidence>
<dbReference type="InterPro" id="IPR001841">
    <property type="entry name" value="Znf_RING"/>
</dbReference>
<feature type="compositionally biased region" description="Basic residues" evidence="13">
    <location>
        <begin position="382"/>
        <end position="392"/>
    </location>
</feature>
<organism evidence="16 17">
    <name type="scientific">Venturia inaequalis</name>
    <name type="common">Apple scab fungus</name>
    <dbReference type="NCBI Taxonomy" id="5025"/>
    <lineage>
        <taxon>Eukaryota</taxon>
        <taxon>Fungi</taxon>
        <taxon>Dikarya</taxon>
        <taxon>Ascomycota</taxon>
        <taxon>Pezizomycotina</taxon>
        <taxon>Dothideomycetes</taxon>
        <taxon>Pleosporomycetidae</taxon>
        <taxon>Venturiales</taxon>
        <taxon>Venturiaceae</taxon>
        <taxon>Venturia</taxon>
    </lineage>
</organism>
<dbReference type="PROSITE" id="PS50089">
    <property type="entry name" value="ZF_RING_2"/>
    <property type="match status" value="1"/>
</dbReference>
<comment type="similarity">
    <text evidence="12">Belongs to the ERGIC family.</text>
</comment>
<keyword evidence="4" id="KW-0479">Metal-binding</keyword>
<keyword evidence="12" id="KW-0813">Transport</keyword>
<evidence type="ECO:0000256" key="1">
    <source>
        <dbReference type="ARBA" id="ARBA00004370"/>
    </source>
</evidence>
<evidence type="ECO:0000259" key="15">
    <source>
        <dbReference type="PROSITE" id="PS51873"/>
    </source>
</evidence>
<dbReference type="InterPro" id="IPR045888">
    <property type="entry name" value="Erv"/>
</dbReference>
<feature type="compositionally biased region" description="Pro residues" evidence="13">
    <location>
        <begin position="982"/>
        <end position="1023"/>
    </location>
</feature>
<keyword evidence="2" id="KW-0808">Transferase</keyword>
<comment type="caution">
    <text evidence="16">The sequence shown here is derived from an EMBL/GenBank/DDBJ whole genome shotgun (WGS) entry which is preliminary data.</text>
</comment>
<keyword evidence="12" id="KW-0333">Golgi apparatus</keyword>